<sequence length="227" mass="26189">MSNLSTQLKSNDEHLLIRLAGRKQPEVAQRLIWAFTVFDKTLLQTSPGTIAPLLDWWHQEITHPTHLKSLGLPFNHALHVWLVEDFWPAYQQLLLTVSQVDSQNEALSLIRHKSGQLLLDSHSTANVSLEKPLLSSLGIAWLLRKAIVNRNHPLRHATLIEFGMNADEIQKDLQRCLSSITKDQVVIRAHITLLQLWVNTNRNHLTEDASFFFEPGWLQKWWKIARL</sequence>
<evidence type="ECO:0000313" key="1">
    <source>
        <dbReference type="EMBL" id="WMS87222.1"/>
    </source>
</evidence>
<keyword evidence="2" id="KW-1185">Reference proteome</keyword>
<proteinExistence type="predicted"/>
<dbReference type="RefSeq" id="WP_309202362.1">
    <property type="nucleotide sequence ID" value="NZ_CP133548.1"/>
</dbReference>
<dbReference type="AlphaFoldDB" id="A0AA51RT99"/>
<reference evidence="1 2" key="1">
    <citation type="submission" date="2023-08" db="EMBL/GenBank/DDBJ databases">
        <title>Pleionea litopenaei sp. nov., isolated from stomach of juvenile Litopenaeus vannamei.</title>
        <authorList>
            <person name="Rho A.M."/>
            <person name="Hwang C.Y."/>
        </authorList>
    </citation>
    <scope>NUCLEOTIDE SEQUENCE [LARGE SCALE GENOMIC DNA]</scope>
    <source>
        <strain evidence="1 2">HL-JVS1</strain>
    </source>
</reference>
<gene>
    <name evidence="1" type="ORF">Q9312_18615</name>
</gene>
<protein>
    <submittedName>
        <fullName evidence="1">Uncharacterized protein</fullName>
    </submittedName>
</protein>
<dbReference type="EMBL" id="CP133548">
    <property type="protein sequence ID" value="WMS87222.1"/>
    <property type="molecule type" value="Genomic_DNA"/>
</dbReference>
<evidence type="ECO:0000313" key="2">
    <source>
        <dbReference type="Proteomes" id="UP001239782"/>
    </source>
</evidence>
<organism evidence="1 2">
    <name type="scientific">Pleionea litopenaei</name>
    <dbReference type="NCBI Taxonomy" id="3070815"/>
    <lineage>
        <taxon>Bacteria</taxon>
        <taxon>Pseudomonadati</taxon>
        <taxon>Pseudomonadota</taxon>
        <taxon>Gammaproteobacteria</taxon>
        <taxon>Oceanospirillales</taxon>
        <taxon>Pleioneaceae</taxon>
        <taxon>Pleionea</taxon>
    </lineage>
</organism>
<dbReference type="Proteomes" id="UP001239782">
    <property type="component" value="Chromosome"/>
</dbReference>
<dbReference type="KEGG" id="plei:Q9312_18615"/>
<accession>A0AA51RT99</accession>
<name>A0AA51RT99_9GAMM</name>